<evidence type="ECO:0000313" key="1">
    <source>
        <dbReference type="EMBL" id="MBW6432410.1"/>
    </source>
</evidence>
<evidence type="ECO:0000313" key="2">
    <source>
        <dbReference type="Proteomes" id="UP001519863"/>
    </source>
</evidence>
<dbReference type="RefSeq" id="WP_220142061.1">
    <property type="nucleotide sequence ID" value="NZ_JAHXZI010000001.1"/>
</dbReference>
<comment type="caution">
    <text evidence="1">The sequence shown here is derived from an EMBL/GenBank/DDBJ whole genome shotgun (WGS) entry which is preliminary data.</text>
</comment>
<organism evidence="1 2">
    <name type="scientific">Actinoplanes hulinensis</name>
    <dbReference type="NCBI Taxonomy" id="1144547"/>
    <lineage>
        <taxon>Bacteria</taxon>
        <taxon>Bacillati</taxon>
        <taxon>Actinomycetota</taxon>
        <taxon>Actinomycetes</taxon>
        <taxon>Micromonosporales</taxon>
        <taxon>Micromonosporaceae</taxon>
        <taxon>Actinoplanes</taxon>
    </lineage>
</organism>
<dbReference type="EMBL" id="JAHXZI010000001">
    <property type="protein sequence ID" value="MBW6432410.1"/>
    <property type="molecule type" value="Genomic_DNA"/>
</dbReference>
<name>A0ABS7AUH2_9ACTN</name>
<keyword evidence="2" id="KW-1185">Reference proteome</keyword>
<reference evidence="1 2" key="1">
    <citation type="journal article" date="2013" name="Antonie Van Leeuwenhoek">
        <title>Actinoplanes hulinensis sp. nov., a novel actinomycete isolated from soybean root (Glycine max (L.) Merr).</title>
        <authorList>
            <person name="Shen Y."/>
            <person name="Liu C."/>
            <person name="Wang X."/>
            <person name="Zhao J."/>
            <person name="Jia F."/>
            <person name="Zhang Y."/>
            <person name="Wang L."/>
            <person name="Yang D."/>
            <person name="Xiang W."/>
        </authorList>
    </citation>
    <scope>NUCLEOTIDE SEQUENCE [LARGE SCALE GENOMIC DNA]</scope>
    <source>
        <strain evidence="1 2">NEAU-M9</strain>
    </source>
</reference>
<proteinExistence type="predicted"/>
<gene>
    <name evidence="1" type="ORF">KZ829_01455</name>
</gene>
<sequence length="103" mass="11621">MTTHPESPRPVLDEETIWTHLHTALNSRTPLDVWTAVADVPVLLAEVERLRRLLAWTRIEHANLFAAARATLAAHRDGEDDALYYVRDEVTAQRDTLITAGPQ</sequence>
<accession>A0ABS7AUH2</accession>
<protein>
    <submittedName>
        <fullName evidence="1">Uncharacterized protein</fullName>
    </submittedName>
</protein>
<dbReference type="Proteomes" id="UP001519863">
    <property type="component" value="Unassembled WGS sequence"/>
</dbReference>